<protein>
    <submittedName>
        <fullName evidence="2">Uncharacterized protein</fullName>
    </submittedName>
</protein>
<organism evidence="2 3">
    <name type="scientific">Pseudogemmatithrix spongiicola</name>
    <dbReference type="NCBI Taxonomy" id="3062599"/>
    <lineage>
        <taxon>Bacteria</taxon>
        <taxon>Pseudomonadati</taxon>
        <taxon>Gemmatimonadota</taxon>
        <taxon>Gemmatimonadia</taxon>
        <taxon>Gemmatimonadales</taxon>
        <taxon>Gemmatimonadaceae</taxon>
        <taxon>Pseudogemmatithrix</taxon>
    </lineage>
</organism>
<gene>
    <name evidence="1" type="ORF">Strain138_002562</name>
    <name evidence="2" type="ORF">Strain318_002562</name>
</gene>
<dbReference type="EMBL" id="CP130612">
    <property type="protein sequence ID" value="WKW13245.1"/>
    <property type="molecule type" value="Genomic_DNA"/>
</dbReference>
<keyword evidence="3" id="KW-1185">Reference proteome</keyword>
<sequence length="69" mass="7707">MAFTPEAQAIWDKVPEETRAKLLDSGFCTRCLATRHFDLTEAELRNKELALIGKCGTCGARVVRLVQLN</sequence>
<dbReference type="Proteomes" id="UP001229955">
    <property type="component" value="Chromosome"/>
</dbReference>
<name>A0AA49Q8I7_9BACT</name>
<dbReference type="AlphaFoldDB" id="A0AA49Q8I7"/>
<dbReference type="EMBL" id="CP130613">
    <property type="protein sequence ID" value="WKW16152.1"/>
    <property type="molecule type" value="Genomic_DNA"/>
</dbReference>
<evidence type="ECO:0000313" key="3">
    <source>
        <dbReference type="Proteomes" id="UP001229955"/>
    </source>
</evidence>
<evidence type="ECO:0000313" key="2">
    <source>
        <dbReference type="EMBL" id="WKW16152.1"/>
    </source>
</evidence>
<proteinExistence type="predicted"/>
<evidence type="ECO:0000313" key="1">
    <source>
        <dbReference type="EMBL" id="WKW13245.1"/>
    </source>
</evidence>
<accession>A0AA49Q8I7</accession>
<dbReference type="KEGG" id="pspc:Strain318_002562"/>
<dbReference type="RefSeq" id="WP_367886105.1">
    <property type="nucleotide sequence ID" value="NZ_CP130612.1"/>
</dbReference>
<accession>A0AA49Q6M2</accession>
<reference evidence="2" key="1">
    <citation type="submission" date="2023-07" db="EMBL/GenBank/DDBJ databases">
        <authorList>
            <person name="Haufschild T."/>
            <person name="Kallscheuer N."/>
            <person name="Hammer J."/>
            <person name="Kohn T."/>
            <person name="Kabuu M."/>
            <person name="Jogler M."/>
            <person name="Wohfarth N."/>
            <person name="Heuer A."/>
            <person name="Rohde M."/>
            <person name="van Teeseling M.C.F."/>
            <person name="Jogler C."/>
        </authorList>
    </citation>
    <scope>NUCLEOTIDE SEQUENCE</scope>
    <source>
        <strain evidence="1">Strain 138</strain>
        <strain evidence="2">Strain 318</strain>
    </source>
</reference>